<evidence type="ECO:0000313" key="1">
    <source>
        <dbReference type="EMBL" id="KAG0415922.1"/>
    </source>
</evidence>
<dbReference type="Proteomes" id="UP000805193">
    <property type="component" value="Unassembled WGS sequence"/>
</dbReference>
<sequence length="224" mass="24558">MPLFGGRLCRVTRFVTSSLTLVLRRSRWECPRGGVERGRGQVFGGSKFFFSHFSGAAKTLKPERGPLGFIGRLISPAIFASPSPAGWRCLSLECTCGFFSPLDGLVPRVTGSGQRGEESVLSAGTLDSGRSPVYAKDHLCPVLKKLLGQVIARKNEKQWKYAWSREGKVFARKTDTTRVLRVTCTQDLDKTSEKIIARSPRPVDPELGGSALLALRSAAGRKRF</sequence>
<comment type="caution">
    <text evidence="1">The sequence shown here is derived from an EMBL/GenBank/DDBJ whole genome shotgun (WGS) entry which is preliminary data.</text>
</comment>
<proteinExistence type="predicted"/>
<gene>
    <name evidence="1" type="ORF">HPB47_006895</name>
</gene>
<name>A0AC60P9L3_IXOPE</name>
<protein>
    <submittedName>
        <fullName evidence="1">Uncharacterized protein</fullName>
    </submittedName>
</protein>
<organism evidence="1 2">
    <name type="scientific">Ixodes persulcatus</name>
    <name type="common">Taiga tick</name>
    <dbReference type="NCBI Taxonomy" id="34615"/>
    <lineage>
        <taxon>Eukaryota</taxon>
        <taxon>Metazoa</taxon>
        <taxon>Ecdysozoa</taxon>
        <taxon>Arthropoda</taxon>
        <taxon>Chelicerata</taxon>
        <taxon>Arachnida</taxon>
        <taxon>Acari</taxon>
        <taxon>Parasitiformes</taxon>
        <taxon>Ixodida</taxon>
        <taxon>Ixodoidea</taxon>
        <taxon>Ixodidae</taxon>
        <taxon>Ixodinae</taxon>
        <taxon>Ixodes</taxon>
    </lineage>
</organism>
<feature type="non-terminal residue" evidence="1">
    <location>
        <position position="224"/>
    </location>
</feature>
<reference evidence="1 2" key="1">
    <citation type="journal article" date="2020" name="Cell">
        <title>Large-Scale Comparative Analyses of Tick Genomes Elucidate Their Genetic Diversity and Vector Capacities.</title>
        <authorList>
            <consortium name="Tick Genome and Microbiome Consortium (TIGMIC)"/>
            <person name="Jia N."/>
            <person name="Wang J."/>
            <person name="Shi W."/>
            <person name="Du L."/>
            <person name="Sun Y."/>
            <person name="Zhan W."/>
            <person name="Jiang J.F."/>
            <person name="Wang Q."/>
            <person name="Zhang B."/>
            <person name="Ji P."/>
            <person name="Bell-Sakyi L."/>
            <person name="Cui X.M."/>
            <person name="Yuan T.T."/>
            <person name="Jiang B.G."/>
            <person name="Yang W.F."/>
            <person name="Lam T.T."/>
            <person name="Chang Q.C."/>
            <person name="Ding S.J."/>
            <person name="Wang X.J."/>
            <person name="Zhu J.G."/>
            <person name="Ruan X.D."/>
            <person name="Zhao L."/>
            <person name="Wei J.T."/>
            <person name="Ye R.Z."/>
            <person name="Que T.C."/>
            <person name="Du C.H."/>
            <person name="Zhou Y.H."/>
            <person name="Cheng J.X."/>
            <person name="Dai P.F."/>
            <person name="Guo W.B."/>
            <person name="Han X.H."/>
            <person name="Huang E.J."/>
            <person name="Li L.F."/>
            <person name="Wei W."/>
            <person name="Gao Y.C."/>
            <person name="Liu J.Z."/>
            <person name="Shao H.Z."/>
            <person name="Wang X."/>
            <person name="Wang C.C."/>
            <person name="Yang T.C."/>
            <person name="Huo Q.B."/>
            <person name="Li W."/>
            <person name="Chen H.Y."/>
            <person name="Chen S.E."/>
            <person name="Zhou L.G."/>
            <person name="Ni X.B."/>
            <person name="Tian J.H."/>
            <person name="Sheng Y."/>
            <person name="Liu T."/>
            <person name="Pan Y.S."/>
            <person name="Xia L.Y."/>
            <person name="Li J."/>
            <person name="Zhao F."/>
            <person name="Cao W.C."/>
        </authorList>
    </citation>
    <scope>NUCLEOTIDE SEQUENCE [LARGE SCALE GENOMIC DNA]</scope>
    <source>
        <strain evidence="1">Iper-2018</strain>
    </source>
</reference>
<evidence type="ECO:0000313" key="2">
    <source>
        <dbReference type="Proteomes" id="UP000805193"/>
    </source>
</evidence>
<dbReference type="EMBL" id="JABSTQ010011008">
    <property type="protein sequence ID" value="KAG0415922.1"/>
    <property type="molecule type" value="Genomic_DNA"/>
</dbReference>
<keyword evidence="2" id="KW-1185">Reference proteome</keyword>
<accession>A0AC60P9L3</accession>